<gene>
    <name evidence="2" type="primary">Dper\GL15253</name>
    <name evidence="2" type="ORF">Dper_GL15253</name>
</gene>
<proteinExistence type="predicted"/>
<feature type="compositionally biased region" description="Basic residues" evidence="1">
    <location>
        <begin position="34"/>
        <end position="44"/>
    </location>
</feature>
<evidence type="ECO:0000313" key="3">
    <source>
        <dbReference type="Proteomes" id="UP000008744"/>
    </source>
</evidence>
<feature type="region of interest" description="Disordered" evidence="1">
    <location>
        <begin position="1"/>
        <end position="95"/>
    </location>
</feature>
<feature type="compositionally biased region" description="Low complexity" evidence="1">
    <location>
        <begin position="45"/>
        <end position="56"/>
    </location>
</feature>
<reference evidence="2 3" key="1">
    <citation type="journal article" date="2007" name="Nature">
        <title>Evolution of genes and genomes on the Drosophila phylogeny.</title>
        <authorList>
            <consortium name="Drosophila 12 Genomes Consortium"/>
            <person name="Clark A.G."/>
            <person name="Eisen M.B."/>
            <person name="Smith D.R."/>
            <person name="Bergman C.M."/>
            <person name="Oliver B."/>
            <person name="Markow T.A."/>
            <person name="Kaufman T.C."/>
            <person name="Kellis M."/>
            <person name="Gelbart W."/>
            <person name="Iyer V.N."/>
            <person name="Pollard D.A."/>
            <person name="Sackton T.B."/>
            <person name="Larracuente A.M."/>
            <person name="Singh N.D."/>
            <person name="Abad J.P."/>
            <person name="Abt D.N."/>
            <person name="Adryan B."/>
            <person name="Aguade M."/>
            <person name="Akashi H."/>
            <person name="Anderson W.W."/>
            <person name="Aquadro C.F."/>
            <person name="Ardell D.H."/>
            <person name="Arguello R."/>
            <person name="Artieri C.G."/>
            <person name="Barbash D.A."/>
            <person name="Barker D."/>
            <person name="Barsanti P."/>
            <person name="Batterham P."/>
            <person name="Batzoglou S."/>
            <person name="Begun D."/>
            <person name="Bhutkar A."/>
            <person name="Blanco E."/>
            <person name="Bosak S.A."/>
            <person name="Bradley R.K."/>
            <person name="Brand A.D."/>
            <person name="Brent M.R."/>
            <person name="Brooks A.N."/>
            <person name="Brown R.H."/>
            <person name="Butlin R.K."/>
            <person name="Caggese C."/>
            <person name="Calvi B.R."/>
            <person name="Bernardo de Carvalho A."/>
            <person name="Caspi A."/>
            <person name="Castrezana S."/>
            <person name="Celniker S.E."/>
            <person name="Chang J.L."/>
            <person name="Chapple C."/>
            <person name="Chatterji S."/>
            <person name="Chinwalla A."/>
            <person name="Civetta A."/>
            <person name="Clifton S.W."/>
            <person name="Comeron J.M."/>
            <person name="Costello J.C."/>
            <person name="Coyne J.A."/>
            <person name="Daub J."/>
            <person name="David R.G."/>
            <person name="Delcher A.L."/>
            <person name="Delehaunty K."/>
            <person name="Do C.B."/>
            <person name="Ebling H."/>
            <person name="Edwards K."/>
            <person name="Eickbush T."/>
            <person name="Evans J.D."/>
            <person name="Filipski A."/>
            <person name="Findeiss S."/>
            <person name="Freyhult E."/>
            <person name="Fulton L."/>
            <person name="Fulton R."/>
            <person name="Garcia A.C."/>
            <person name="Gardiner A."/>
            <person name="Garfield D.A."/>
            <person name="Garvin B.E."/>
            <person name="Gibson G."/>
            <person name="Gilbert D."/>
            <person name="Gnerre S."/>
            <person name="Godfrey J."/>
            <person name="Good R."/>
            <person name="Gotea V."/>
            <person name="Gravely B."/>
            <person name="Greenberg A.J."/>
            <person name="Griffiths-Jones S."/>
            <person name="Gross S."/>
            <person name="Guigo R."/>
            <person name="Gustafson E.A."/>
            <person name="Haerty W."/>
            <person name="Hahn M.W."/>
            <person name="Halligan D.L."/>
            <person name="Halpern A.L."/>
            <person name="Halter G.M."/>
            <person name="Han M.V."/>
            <person name="Heger A."/>
            <person name="Hillier L."/>
            <person name="Hinrichs A.S."/>
            <person name="Holmes I."/>
            <person name="Hoskins R.A."/>
            <person name="Hubisz M.J."/>
            <person name="Hultmark D."/>
            <person name="Huntley M.A."/>
            <person name="Jaffe D.B."/>
            <person name="Jagadeeshan S."/>
            <person name="Jeck W.R."/>
            <person name="Johnson J."/>
            <person name="Jones C.D."/>
            <person name="Jordan W.C."/>
            <person name="Karpen G.H."/>
            <person name="Kataoka E."/>
            <person name="Keightley P.D."/>
            <person name="Kheradpour P."/>
            <person name="Kirkness E.F."/>
            <person name="Koerich L.B."/>
            <person name="Kristiansen K."/>
            <person name="Kudrna D."/>
            <person name="Kulathinal R.J."/>
            <person name="Kumar S."/>
            <person name="Kwok R."/>
            <person name="Lander E."/>
            <person name="Langley C.H."/>
            <person name="Lapoint R."/>
            <person name="Lazzaro B.P."/>
            <person name="Lee S.J."/>
            <person name="Levesque L."/>
            <person name="Li R."/>
            <person name="Lin C.F."/>
            <person name="Lin M.F."/>
            <person name="Lindblad-Toh K."/>
            <person name="Llopart A."/>
            <person name="Long M."/>
            <person name="Low L."/>
            <person name="Lozovsky E."/>
            <person name="Lu J."/>
            <person name="Luo M."/>
            <person name="Machado C.A."/>
            <person name="Makalowski W."/>
            <person name="Marzo M."/>
            <person name="Matsuda M."/>
            <person name="Matzkin L."/>
            <person name="McAllister B."/>
            <person name="McBride C.S."/>
            <person name="McKernan B."/>
            <person name="McKernan K."/>
            <person name="Mendez-Lago M."/>
            <person name="Minx P."/>
            <person name="Mollenhauer M.U."/>
            <person name="Montooth K."/>
            <person name="Mount S.M."/>
            <person name="Mu X."/>
            <person name="Myers E."/>
            <person name="Negre B."/>
            <person name="Newfeld S."/>
            <person name="Nielsen R."/>
            <person name="Noor M.A."/>
            <person name="O'Grady P."/>
            <person name="Pachter L."/>
            <person name="Papaceit M."/>
            <person name="Parisi M.J."/>
            <person name="Parisi M."/>
            <person name="Parts L."/>
            <person name="Pedersen J.S."/>
            <person name="Pesole G."/>
            <person name="Phillippy A.M."/>
            <person name="Ponting C.P."/>
            <person name="Pop M."/>
            <person name="Porcelli D."/>
            <person name="Powell J.R."/>
            <person name="Prohaska S."/>
            <person name="Pruitt K."/>
            <person name="Puig M."/>
            <person name="Quesneville H."/>
            <person name="Ram K.R."/>
            <person name="Rand D."/>
            <person name="Rasmussen M.D."/>
            <person name="Reed L.K."/>
            <person name="Reenan R."/>
            <person name="Reily A."/>
            <person name="Remington K.A."/>
            <person name="Rieger T.T."/>
            <person name="Ritchie M.G."/>
            <person name="Robin C."/>
            <person name="Rogers Y.H."/>
            <person name="Rohde C."/>
            <person name="Rozas J."/>
            <person name="Rubenfield M.J."/>
            <person name="Ruiz A."/>
            <person name="Russo S."/>
            <person name="Salzberg S.L."/>
            <person name="Sanchez-Gracia A."/>
            <person name="Saranga D.J."/>
            <person name="Sato H."/>
            <person name="Schaeffer S.W."/>
            <person name="Schatz M.C."/>
            <person name="Schlenke T."/>
            <person name="Schwartz R."/>
            <person name="Segarra C."/>
            <person name="Singh R.S."/>
            <person name="Sirot L."/>
            <person name="Sirota M."/>
            <person name="Sisneros N.B."/>
            <person name="Smith C.D."/>
            <person name="Smith T.F."/>
            <person name="Spieth J."/>
            <person name="Stage D.E."/>
            <person name="Stark A."/>
            <person name="Stephan W."/>
            <person name="Strausberg R.L."/>
            <person name="Strempel S."/>
            <person name="Sturgill D."/>
            <person name="Sutton G."/>
            <person name="Sutton G.G."/>
            <person name="Tao W."/>
            <person name="Teichmann S."/>
            <person name="Tobari Y.N."/>
            <person name="Tomimura Y."/>
            <person name="Tsolas J.M."/>
            <person name="Valente V.L."/>
            <person name="Venter E."/>
            <person name="Venter J.C."/>
            <person name="Vicario S."/>
            <person name="Vieira F.G."/>
            <person name="Vilella A.J."/>
            <person name="Villasante A."/>
            <person name="Walenz B."/>
            <person name="Wang J."/>
            <person name="Wasserman M."/>
            <person name="Watts T."/>
            <person name="Wilson D."/>
            <person name="Wilson R.K."/>
            <person name="Wing R.A."/>
            <person name="Wolfner M.F."/>
            <person name="Wong A."/>
            <person name="Wong G.K."/>
            <person name="Wu C.I."/>
            <person name="Wu G."/>
            <person name="Yamamoto D."/>
            <person name="Yang H.P."/>
            <person name="Yang S.P."/>
            <person name="Yorke J.A."/>
            <person name="Yoshida K."/>
            <person name="Zdobnov E."/>
            <person name="Zhang P."/>
            <person name="Zhang Y."/>
            <person name="Zimin A.V."/>
            <person name="Baldwin J."/>
            <person name="Abdouelleil A."/>
            <person name="Abdulkadir J."/>
            <person name="Abebe A."/>
            <person name="Abera B."/>
            <person name="Abreu J."/>
            <person name="Acer S.C."/>
            <person name="Aftuck L."/>
            <person name="Alexander A."/>
            <person name="An P."/>
            <person name="Anderson E."/>
            <person name="Anderson S."/>
            <person name="Arachi H."/>
            <person name="Azer M."/>
            <person name="Bachantsang P."/>
            <person name="Barry A."/>
            <person name="Bayul T."/>
            <person name="Berlin A."/>
            <person name="Bessette D."/>
            <person name="Bloom T."/>
            <person name="Blye J."/>
            <person name="Boguslavskiy L."/>
            <person name="Bonnet C."/>
            <person name="Boukhgalter B."/>
            <person name="Bourzgui I."/>
            <person name="Brown A."/>
            <person name="Cahill P."/>
            <person name="Channer S."/>
            <person name="Cheshatsang Y."/>
            <person name="Chuda L."/>
            <person name="Citroen M."/>
            <person name="Collymore A."/>
            <person name="Cooke P."/>
            <person name="Costello M."/>
            <person name="D'Aco K."/>
            <person name="Daza R."/>
            <person name="De Haan G."/>
            <person name="DeGray S."/>
            <person name="DeMaso C."/>
            <person name="Dhargay N."/>
            <person name="Dooley K."/>
            <person name="Dooley E."/>
            <person name="Doricent M."/>
            <person name="Dorje P."/>
            <person name="Dorjee K."/>
            <person name="Dupes A."/>
            <person name="Elong R."/>
            <person name="Falk J."/>
            <person name="Farina A."/>
            <person name="Faro S."/>
            <person name="Ferguson D."/>
            <person name="Fisher S."/>
            <person name="Foley C.D."/>
            <person name="Franke A."/>
            <person name="Friedrich D."/>
            <person name="Gadbois L."/>
            <person name="Gearin G."/>
            <person name="Gearin C.R."/>
            <person name="Giannoukos G."/>
            <person name="Goode T."/>
            <person name="Graham J."/>
            <person name="Grandbois E."/>
            <person name="Grewal S."/>
            <person name="Gyaltsen K."/>
            <person name="Hafez N."/>
            <person name="Hagos B."/>
            <person name="Hall J."/>
            <person name="Henson C."/>
            <person name="Hollinger A."/>
            <person name="Honan T."/>
            <person name="Huard M.D."/>
            <person name="Hughes L."/>
            <person name="Hurhula B."/>
            <person name="Husby M.E."/>
            <person name="Kamat A."/>
            <person name="Kanga B."/>
            <person name="Kashin S."/>
            <person name="Khazanovich D."/>
            <person name="Kisner P."/>
            <person name="Lance K."/>
            <person name="Lara M."/>
            <person name="Lee W."/>
            <person name="Lennon N."/>
            <person name="Letendre F."/>
            <person name="LeVine R."/>
            <person name="Lipovsky A."/>
            <person name="Liu X."/>
            <person name="Liu J."/>
            <person name="Liu S."/>
            <person name="Lokyitsang T."/>
            <person name="Lokyitsang Y."/>
            <person name="Lubonja R."/>
            <person name="Lui A."/>
            <person name="MacDonald P."/>
            <person name="Magnisalis V."/>
            <person name="Maru K."/>
            <person name="Matthews C."/>
            <person name="McCusker W."/>
            <person name="McDonough S."/>
            <person name="Mehta T."/>
            <person name="Meldrim J."/>
            <person name="Meneus L."/>
            <person name="Mihai O."/>
            <person name="Mihalev A."/>
            <person name="Mihova T."/>
            <person name="Mittelman R."/>
            <person name="Mlenga V."/>
            <person name="Montmayeur A."/>
            <person name="Mulrain L."/>
            <person name="Navidi A."/>
            <person name="Naylor J."/>
            <person name="Negash T."/>
            <person name="Nguyen T."/>
            <person name="Nguyen N."/>
            <person name="Nicol R."/>
            <person name="Norbu C."/>
            <person name="Norbu N."/>
            <person name="Novod N."/>
            <person name="O'Neill B."/>
            <person name="Osman S."/>
            <person name="Markiewicz E."/>
            <person name="Oyono O.L."/>
            <person name="Patti C."/>
            <person name="Phunkhang P."/>
            <person name="Pierre F."/>
            <person name="Priest M."/>
            <person name="Raghuraman S."/>
            <person name="Rege F."/>
            <person name="Reyes R."/>
            <person name="Rise C."/>
            <person name="Rogov P."/>
            <person name="Ross K."/>
            <person name="Ryan E."/>
            <person name="Settipalli S."/>
            <person name="Shea T."/>
            <person name="Sherpa N."/>
            <person name="Shi L."/>
            <person name="Shih D."/>
            <person name="Sparrow T."/>
            <person name="Spaulding J."/>
            <person name="Stalker J."/>
            <person name="Stange-Thomann N."/>
            <person name="Stavropoulos S."/>
            <person name="Stone C."/>
            <person name="Strader C."/>
            <person name="Tesfaye S."/>
            <person name="Thomson T."/>
            <person name="Thoulutsang Y."/>
            <person name="Thoulutsang D."/>
            <person name="Topham K."/>
            <person name="Topping I."/>
            <person name="Tsamla T."/>
            <person name="Vassiliev H."/>
            <person name="Vo A."/>
            <person name="Wangchuk T."/>
            <person name="Wangdi T."/>
            <person name="Weiand M."/>
            <person name="Wilkinson J."/>
            <person name="Wilson A."/>
            <person name="Yadav S."/>
            <person name="Young G."/>
            <person name="Yu Q."/>
            <person name="Zembek L."/>
            <person name="Zhong D."/>
            <person name="Zimmer A."/>
            <person name="Zwirko Z."/>
            <person name="Jaffe D.B."/>
            <person name="Alvarez P."/>
            <person name="Brockman W."/>
            <person name="Butler J."/>
            <person name="Chin C."/>
            <person name="Gnerre S."/>
            <person name="Grabherr M."/>
            <person name="Kleber M."/>
            <person name="Mauceli E."/>
            <person name="MacCallum I."/>
        </authorList>
    </citation>
    <scope>NUCLEOTIDE SEQUENCE [LARGE SCALE GENOMIC DNA]</scope>
    <source>
        <strain evidence="3">MSH-3 / Tucson 14011-0111.49</strain>
    </source>
</reference>
<name>B4H3W1_DROPE</name>
<protein>
    <submittedName>
        <fullName evidence="2">GL15253</fullName>
    </submittedName>
</protein>
<dbReference type="HOGENOM" id="CLU_2374991_0_0_1"/>
<keyword evidence="3" id="KW-1185">Reference proteome</keyword>
<evidence type="ECO:0000256" key="1">
    <source>
        <dbReference type="SAM" id="MobiDB-lite"/>
    </source>
</evidence>
<dbReference type="EMBL" id="CH479207">
    <property type="protein sequence ID" value="EDW31062.1"/>
    <property type="molecule type" value="Genomic_DNA"/>
</dbReference>
<feature type="compositionally biased region" description="Polar residues" evidence="1">
    <location>
        <begin position="1"/>
        <end position="11"/>
    </location>
</feature>
<sequence length="95" mass="11201">MDSVCHHSTSPPRYLAAQRHHYHHLQSQNQHQNQHQHQHLHQKQHQQPLQHRQQQLSDNIAADPRATCHVSPEQQAGHCRSASRPQRCHRCNMNN</sequence>
<dbReference type="Proteomes" id="UP000008744">
    <property type="component" value="Unassembled WGS sequence"/>
</dbReference>
<feature type="compositionally biased region" description="Basic residues" evidence="1">
    <location>
        <begin position="86"/>
        <end position="95"/>
    </location>
</feature>
<accession>B4H3W1</accession>
<organism evidence="3">
    <name type="scientific">Drosophila persimilis</name>
    <name type="common">Fruit fly</name>
    <dbReference type="NCBI Taxonomy" id="7234"/>
    <lineage>
        <taxon>Eukaryota</taxon>
        <taxon>Metazoa</taxon>
        <taxon>Ecdysozoa</taxon>
        <taxon>Arthropoda</taxon>
        <taxon>Hexapoda</taxon>
        <taxon>Insecta</taxon>
        <taxon>Pterygota</taxon>
        <taxon>Neoptera</taxon>
        <taxon>Endopterygota</taxon>
        <taxon>Diptera</taxon>
        <taxon>Brachycera</taxon>
        <taxon>Muscomorpha</taxon>
        <taxon>Ephydroidea</taxon>
        <taxon>Drosophilidae</taxon>
        <taxon>Drosophila</taxon>
        <taxon>Sophophora</taxon>
    </lineage>
</organism>
<dbReference type="AlphaFoldDB" id="B4H3W1"/>
<evidence type="ECO:0000313" key="2">
    <source>
        <dbReference type="EMBL" id="EDW31062.1"/>
    </source>
</evidence>